<accession>A0A843VR19</accession>
<keyword evidence="2" id="KW-0863">Zinc-finger</keyword>
<keyword evidence="2" id="KW-0862">Zinc</keyword>
<dbReference type="PROSITE" id="PS50103">
    <property type="entry name" value="ZF_C3H1"/>
    <property type="match status" value="1"/>
</dbReference>
<keyword evidence="2" id="KW-0479">Metal-binding</keyword>
<proteinExistence type="predicted"/>
<evidence type="ECO:0000256" key="3">
    <source>
        <dbReference type="SAM" id="MobiDB-lite"/>
    </source>
</evidence>
<protein>
    <recommendedName>
        <fullName evidence="4">C3H1-type domain-containing protein</fullName>
    </recommendedName>
</protein>
<sequence>MAGLKQSKRVSWAPDVKLCQVRLFLSEDTPSQSGSAAQDHLQAKTSWLQHSRDLTSDESLPPGFEAALLPYQFNRGISQIPVIKWSTPIELFLNREWLVVAGEESEEVGLQNQRQLGVFEAIYPRPSSIPPNPISSDVQETHYDDAQTPLIPMTAIEEDPSDELDLQAALDPSRLVQHADAAADVRIPTVLNLNTQGPAGNRESCASDMHTSEKPAVSFVPSVEPDVVAAASAAFTALIRSSEEGSLIDRDLLIKILSNPNLIEKLMAEHEAPRQQHPPHIGATSASPVPPPVQPNLRTSLPAPQMAQFQLPQRNPIVMRPPTNPQPSPVGIQVAANPPVSGPPFKNISYFKTLIQQHGGDQQQEVLEPNHVPFDGHRHYPYKAVGGNNAEQGIQCSVPRDPKPKIPKPCMYFNGPRGCRRGADCLYVHEASLPQTIERQSRKKIKLDKETSRRV</sequence>
<evidence type="ECO:0000259" key="4">
    <source>
        <dbReference type="PROSITE" id="PS50103"/>
    </source>
</evidence>
<keyword evidence="6" id="KW-1185">Reference proteome</keyword>
<comment type="caution">
    <text evidence="5">The sequence shown here is derived from an EMBL/GenBank/DDBJ whole genome shotgun (WGS) entry which is preliminary data.</text>
</comment>
<dbReference type="OrthoDB" id="1928519at2759"/>
<dbReference type="GO" id="GO:0003677">
    <property type="term" value="F:DNA binding"/>
    <property type="evidence" value="ECO:0007669"/>
    <property type="project" value="UniProtKB-KW"/>
</dbReference>
<dbReference type="PANTHER" id="PTHR33400">
    <property type="entry name" value="ZINC FINGER CCCH DOMAIN-CONTAINING PROTEIN 6-RELATED"/>
    <property type="match status" value="1"/>
</dbReference>
<dbReference type="EMBL" id="NMUH01002297">
    <property type="protein sequence ID" value="MQL99108.1"/>
    <property type="molecule type" value="Genomic_DNA"/>
</dbReference>
<name>A0A843VR19_COLES</name>
<keyword evidence="1" id="KW-0238">DNA-binding</keyword>
<gene>
    <name evidence="5" type="ORF">Taro_031822</name>
</gene>
<dbReference type="GO" id="GO:0008270">
    <property type="term" value="F:zinc ion binding"/>
    <property type="evidence" value="ECO:0007669"/>
    <property type="project" value="UniProtKB-KW"/>
</dbReference>
<evidence type="ECO:0000313" key="5">
    <source>
        <dbReference type="EMBL" id="MQL99108.1"/>
    </source>
</evidence>
<dbReference type="InterPro" id="IPR000571">
    <property type="entry name" value="Znf_CCCH"/>
</dbReference>
<dbReference type="AlphaFoldDB" id="A0A843VR19"/>
<feature type="region of interest" description="Disordered" evidence="3">
    <location>
        <begin position="272"/>
        <end position="297"/>
    </location>
</feature>
<dbReference type="Proteomes" id="UP000652761">
    <property type="component" value="Unassembled WGS sequence"/>
</dbReference>
<feature type="zinc finger region" description="C3H1-type" evidence="2">
    <location>
        <begin position="404"/>
        <end position="432"/>
    </location>
</feature>
<feature type="domain" description="C3H1-type" evidence="4">
    <location>
        <begin position="404"/>
        <end position="432"/>
    </location>
</feature>
<evidence type="ECO:0000256" key="1">
    <source>
        <dbReference type="ARBA" id="ARBA00023125"/>
    </source>
</evidence>
<organism evidence="5 6">
    <name type="scientific">Colocasia esculenta</name>
    <name type="common">Wild taro</name>
    <name type="synonym">Arum esculentum</name>
    <dbReference type="NCBI Taxonomy" id="4460"/>
    <lineage>
        <taxon>Eukaryota</taxon>
        <taxon>Viridiplantae</taxon>
        <taxon>Streptophyta</taxon>
        <taxon>Embryophyta</taxon>
        <taxon>Tracheophyta</taxon>
        <taxon>Spermatophyta</taxon>
        <taxon>Magnoliopsida</taxon>
        <taxon>Liliopsida</taxon>
        <taxon>Araceae</taxon>
        <taxon>Aroideae</taxon>
        <taxon>Colocasieae</taxon>
        <taxon>Colocasia</taxon>
    </lineage>
</organism>
<evidence type="ECO:0000256" key="2">
    <source>
        <dbReference type="PROSITE-ProRule" id="PRU00723"/>
    </source>
</evidence>
<dbReference type="PANTHER" id="PTHR33400:SF2">
    <property type="entry name" value="ZINC FINGER CCCH DOMAIN-CONTAINING PROTEIN 6"/>
    <property type="match status" value="1"/>
</dbReference>
<reference evidence="5" key="1">
    <citation type="submission" date="2017-07" db="EMBL/GenBank/DDBJ databases">
        <title>Taro Niue Genome Assembly and Annotation.</title>
        <authorList>
            <person name="Atibalentja N."/>
            <person name="Keating K."/>
            <person name="Fields C.J."/>
        </authorList>
    </citation>
    <scope>NUCLEOTIDE SEQUENCE</scope>
    <source>
        <strain evidence="5">Niue_2</strain>
        <tissue evidence="5">Leaf</tissue>
    </source>
</reference>
<evidence type="ECO:0000313" key="6">
    <source>
        <dbReference type="Proteomes" id="UP000652761"/>
    </source>
</evidence>